<reference evidence="1" key="1">
    <citation type="submission" date="2024-03" db="EMBL/GenBank/DDBJ databases">
        <title>Novel Streptomyces species of biotechnological and ecological value are a feature of Machair soil.</title>
        <authorList>
            <person name="Prole J.R."/>
            <person name="Goodfellow M."/>
            <person name="Allenby N."/>
            <person name="Ward A.C."/>
        </authorList>
    </citation>
    <scope>NUCLEOTIDE SEQUENCE</scope>
    <source>
        <strain evidence="1">MS1.AVA.4</strain>
    </source>
</reference>
<name>A0ACC6QG42_9ACTN</name>
<protein>
    <submittedName>
        <fullName evidence="1">Uncharacterized protein</fullName>
    </submittedName>
</protein>
<sequence>MADGQESEAYRCGRLWAALHTLRSLGGGRDRRKLAAPDEVRQAEKQPHIHIPRQLDKIGGHFLAARKRGAEHGKAADALVRTALDLLPDGVRFPQNRTVAEQDDFRKGFHAGLSHYETTHRSLME</sequence>
<proteinExistence type="predicted"/>
<evidence type="ECO:0000313" key="1">
    <source>
        <dbReference type="EMBL" id="MEJ8657417.1"/>
    </source>
</evidence>
<keyword evidence="2" id="KW-1185">Reference proteome</keyword>
<comment type="caution">
    <text evidence="1">The sequence shown here is derived from an EMBL/GenBank/DDBJ whole genome shotgun (WGS) entry which is preliminary data.</text>
</comment>
<organism evidence="1 2">
    <name type="scientific">Streptomyces pratisoli</name>
    <dbReference type="NCBI Taxonomy" id="3139917"/>
    <lineage>
        <taxon>Bacteria</taxon>
        <taxon>Bacillati</taxon>
        <taxon>Actinomycetota</taxon>
        <taxon>Actinomycetes</taxon>
        <taxon>Kitasatosporales</taxon>
        <taxon>Streptomycetaceae</taxon>
        <taxon>Streptomyces</taxon>
    </lineage>
</organism>
<evidence type="ECO:0000313" key="2">
    <source>
        <dbReference type="Proteomes" id="UP001375539"/>
    </source>
</evidence>
<dbReference type="Proteomes" id="UP001375539">
    <property type="component" value="Unassembled WGS sequence"/>
</dbReference>
<accession>A0ACC6QG42</accession>
<dbReference type="EMBL" id="JBBKAI010000002">
    <property type="protein sequence ID" value="MEJ8657417.1"/>
    <property type="molecule type" value="Genomic_DNA"/>
</dbReference>
<gene>
    <name evidence="1" type="ORF">WKI58_12925</name>
</gene>